<evidence type="ECO:0000313" key="3">
    <source>
        <dbReference type="Proteomes" id="UP000236434"/>
    </source>
</evidence>
<feature type="binding site" evidence="1">
    <location>
        <begin position="7"/>
        <end position="20"/>
    </location>
    <ligand>
        <name>ATP</name>
        <dbReference type="ChEBI" id="CHEBI:30616"/>
    </ligand>
</feature>
<dbReference type="RefSeq" id="WP_103067580.1">
    <property type="nucleotide sequence ID" value="NZ_AZRL01000022.1"/>
</dbReference>
<comment type="catalytic activity">
    <reaction evidence="1">
        <text>cytidine(34) in elongator tRNA(Met) + acetate + ATP = N(4)-acetylcytidine(34) in elongator tRNA(Met) + AMP + diphosphate</text>
        <dbReference type="Rhea" id="RHEA:58144"/>
        <dbReference type="Rhea" id="RHEA-COMP:10693"/>
        <dbReference type="Rhea" id="RHEA-COMP:10694"/>
        <dbReference type="ChEBI" id="CHEBI:30089"/>
        <dbReference type="ChEBI" id="CHEBI:30616"/>
        <dbReference type="ChEBI" id="CHEBI:33019"/>
        <dbReference type="ChEBI" id="CHEBI:74900"/>
        <dbReference type="ChEBI" id="CHEBI:82748"/>
        <dbReference type="ChEBI" id="CHEBI:456215"/>
    </reaction>
</comment>
<comment type="function">
    <text evidence="1">Catalyzes the formation of N(4)-acetylcytidine (ac(4)C) at the wobble position of elongator tRNA(Met), using acetate and ATP as substrates. First activates an acetate ion to form acetyladenylate (Ac-AMP) and then transfers the acetyl group to tRNA to form ac(4)C34.</text>
</comment>
<feature type="binding site" evidence="1">
    <location>
        <begin position="193"/>
        <end position="194"/>
    </location>
    <ligand>
        <name>ATP</name>
        <dbReference type="ChEBI" id="CHEBI:30616"/>
    </ligand>
</feature>
<dbReference type="EMBL" id="AZRL01000022">
    <property type="protein sequence ID" value="PNR94944.1"/>
    <property type="molecule type" value="Genomic_DNA"/>
</dbReference>
<name>A0A2K1NWN5_9BACT</name>
<evidence type="ECO:0000313" key="2">
    <source>
        <dbReference type="EMBL" id="PNR94944.1"/>
    </source>
</evidence>
<dbReference type="PANTHER" id="PTHR37825">
    <property type="entry name" value="TRNA(MET) CYTIDINE ACETATE LIGASE"/>
    <property type="match status" value="1"/>
</dbReference>
<dbReference type="GO" id="GO:0005737">
    <property type="term" value="C:cytoplasm"/>
    <property type="evidence" value="ECO:0007669"/>
    <property type="project" value="UniProtKB-SubCell"/>
</dbReference>
<dbReference type="SUPFAM" id="SSF52374">
    <property type="entry name" value="Nucleotidylyl transferase"/>
    <property type="match status" value="1"/>
</dbReference>
<dbReference type="AlphaFoldDB" id="A0A2K1NWN5"/>
<feature type="binding site" evidence="1">
    <location>
        <position position="102"/>
    </location>
    <ligand>
        <name>ATP</name>
        <dbReference type="ChEBI" id="CHEBI:30616"/>
    </ligand>
</feature>
<accession>A0A2K1NWN5</accession>
<gene>
    <name evidence="1" type="primary">tmcAL</name>
    <name evidence="2" type="ORF">X929_08655</name>
</gene>
<dbReference type="GO" id="GO:0006400">
    <property type="term" value="P:tRNA modification"/>
    <property type="evidence" value="ECO:0007669"/>
    <property type="project" value="UniProtKB-UniRule"/>
</dbReference>
<reference evidence="2 3" key="1">
    <citation type="submission" date="2013-12" db="EMBL/GenBank/DDBJ databases">
        <title>Comparative genomics of Petrotoga isolates.</title>
        <authorList>
            <person name="Nesbo C.L."/>
            <person name="Charchuk R."/>
            <person name="Chow K."/>
        </authorList>
    </citation>
    <scope>NUCLEOTIDE SEQUENCE [LARGE SCALE GENOMIC DNA]</scope>
    <source>
        <strain evidence="2 3">DSM 13574</strain>
    </source>
</reference>
<protein>
    <recommendedName>
        <fullName evidence="1">tRNA(Met) cytidine acetate ligase</fullName>
        <ecNumber evidence="1">6.3.4.-</ecNumber>
    </recommendedName>
</protein>
<organism evidence="2 3">
    <name type="scientific">Petrotoga olearia DSM 13574</name>
    <dbReference type="NCBI Taxonomy" id="1122955"/>
    <lineage>
        <taxon>Bacteria</taxon>
        <taxon>Thermotogati</taxon>
        <taxon>Thermotogota</taxon>
        <taxon>Thermotogae</taxon>
        <taxon>Petrotogales</taxon>
        <taxon>Petrotogaceae</taxon>
        <taxon>Petrotoga</taxon>
    </lineage>
</organism>
<comment type="caution">
    <text evidence="2">The sequence shown here is derived from an EMBL/GenBank/DDBJ whole genome shotgun (WGS) entry which is preliminary data.</text>
</comment>
<dbReference type="NCBIfam" id="NF010191">
    <property type="entry name" value="PRK13670.1"/>
    <property type="match status" value="1"/>
</dbReference>
<dbReference type="Pfam" id="PF05636">
    <property type="entry name" value="HIGH_NTase1"/>
    <property type="match status" value="1"/>
</dbReference>
<evidence type="ECO:0000256" key="1">
    <source>
        <dbReference type="HAMAP-Rule" id="MF_01539"/>
    </source>
</evidence>
<keyword evidence="1" id="KW-0820">tRNA-binding</keyword>
<comment type="subcellular location">
    <subcellularLocation>
        <location evidence="1">Cytoplasm</location>
    </subcellularLocation>
</comment>
<keyword evidence="1" id="KW-0436">Ligase</keyword>
<dbReference type="OrthoDB" id="9769796at2"/>
<dbReference type="GO" id="GO:0005524">
    <property type="term" value="F:ATP binding"/>
    <property type="evidence" value="ECO:0007669"/>
    <property type="project" value="UniProtKB-KW"/>
</dbReference>
<keyword evidence="1" id="KW-0963">Cytoplasm</keyword>
<keyword evidence="1" id="KW-0819">tRNA processing</keyword>
<dbReference type="Gene3D" id="3.40.50.620">
    <property type="entry name" value="HUPs"/>
    <property type="match status" value="1"/>
</dbReference>
<keyword evidence="1" id="KW-0694">RNA-binding</keyword>
<dbReference type="HAMAP" id="MF_01539">
    <property type="entry name" value="TmcAL"/>
    <property type="match status" value="1"/>
</dbReference>
<dbReference type="PANTHER" id="PTHR37825:SF1">
    <property type="entry name" value="TRNA(MET) CYTIDINE ACETATE LIGASE"/>
    <property type="match status" value="1"/>
</dbReference>
<comment type="similarity">
    <text evidence="1">Belongs to the TmcAL family.</text>
</comment>
<dbReference type="EC" id="6.3.4.-" evidence="1"/>
<dbReference type="GO" id="GO:0000049">
    <property type="term" value="F:tRNA binding"/>
    <property type="evidence" value="ECO:0007669"/>
    <property type="project" value="UniProtKB-KW"/>
</dbReference>
<proteinExistence type="inferred from homology"/>
<feature type="binding site" evidence="1">
    <location>
        <position position="168"/>
    </location>
    <ligand>
        <name>ATP</name>
        <dbReference type="ChEBI" id="CHEBI:30616"/>
    </ligand>
</feature>
<keyword evidence="1" id="KW-0547">Nucleotide-binding</keyword>
<keyword evidence="1" id="KW-0067">ATP-binding</keyword>
<dbReference type="Proteomes" id="UP000236434">
    <property type="component" value="Unassembled WGS sequence"/>
</dbReference>
<dbReference type="InterPro" id="IPR008513">
    <property type="entry name" value="tRNA(Met)_cyd_acetate_ligase"/>
</dbReference>
<sequence length="430" mass="49478">MKVLGVVVEYNPFHNGHLHHLRESKTLINPDYTIAVMSGNFVQRGEPAILDKFSRAEIAVNMGVDIVFELPFVYCIQDASGFATGAIGVLERTNVVTDIVFGSESSNLEVLDKISSILYEQPISFKKLLNKNLKKGFSFPNARKFALVEHLESSNYEHNVIDILEQSNDILAVEYLNALKLYDSKIVPHTIQRIKAGYNQKEFTGEISSATSIRNLIEKNEMNKVKQGVPPFSYEVLLREIEKGKAPIIFEDMRDMVLAKLRMMKKEEFIQIDGVKEGLETRYSKFSKISSNLTELVNNVKTKRFTLTRVKRTLLKILFDLKEKDVKLYNSHGPQYLRVLAFTKKGQELLGKMKDLSTYPIITTPSRYRKIYNRLNDKLLSSKKKYESIPEIYLNQIEYDFLASNIYNLLYKNSDLSSYEPDKKQRVIIL</sequence>
<dbReference type="InterPro" id="IPR014729">
    <property type="entry name" value="Rossmann-like_a/b/a_fold"/>
</dbReference>
<dbReference type="GO" id="GO:0016879">
    <property type="term" value="F:ligase activity, forming carbon-nitrogen bonds"/>
    <property type="evidence" value="ECO:0007669"/>
    <property type="project" value="UniProtKB-UniRule"/>
</dbReference>